<feature type="signal peptide" evidence="1">
    <location>
        <begin position="1"/>
        <end position="37"/>
    </location>
</feature>
<sequence length="1030" mass="107850">MNVIGLSKSAKRARKVISILAVFSLLLTLVPAMPAMAAAQSVGVTAGSDKAGAATSYVIGFTCTSQVYSGDQLAVIFPSAFGDANAAVDKVTVNGTVYSFSPQRQAAGMWILYYTGSATIPASVQYAVYFSNIVNPTTAATYQITARAPYPADTGTQGSITIGPADPVKLVINGLSDEDQQTPGIQVTAGKVQNLVVRLADRYGNVGAVNNMGKGISVKLTDTDPQANFGNDEGVTLTIDQGQSQSSTLWTPKTAGTVTITATDVTENPNPQMQAATATVQVRAAGPAKILLDGPSYLNKDAEGTYTVSLKDSYDNPASVANAVYIDLTATPGDGVTFTPNQVRIPAGQNTGTFKFKSSQANMYTIGASSTGLALAEKKVAVGVTVLAELAITAPQTGEVGIASEIAIALKDQFGNAFAAPEGGVEVTLLSDETGVFGVFYDAPANGKLITSVTIPKGQSSVKVYYVPGIDAVGAHKLTFTAPQVLSDGRPTNTILRAEATINVQTGAELWLVVTPLNFTAGERGGVTITVRDAHGNPVPAGQNDRVVQLETNSPTGKFYAAATGGNPITQVTIPAGQSSVTVHYVDTESWTKKALEDGKLSAAGLNPAGYSYTVAFRSEGVIGFTGKAIVNPVAASAITLDVAQQDVDAVSDEEYTQIGSRIGATDLIGVAYMRVGVVDRYGNPVPQQALLTISVKDDSPSAFLWWDYARLEGGEWADEHDAWLVVTAPGTYNVTASAGGFAAVSKQVVFEQPSLVVEAPTAALPDTRERVTVKLTNLWASGRDLVVDLATSTENSAFYATSQTATPITKATIPAYRSSVIVYLESDDPLGTAVELTARIADLNLTAKATVTLGRGPDGSTLLLRGWNIISTPWVLADGRDTIDQILANPEYIEQAWGYKDGRWYQVTTADPESMKLRPLEALYVKVKGETWAVSWAQSGLGTPPVRSLPAGWNLVGNPEADRIAADAALASIAGSYAVVISPAGCNQGAWVYTPPMGPGGPAMKPFRGYWVYMRQGDTLAGLAMPPVQ</sequence>
<accession>B1I2T1</accession>
<dbReference type="EMBL" id="CP000860">
    <property type="protein sequence ID" value="ACA59300.1"/>
    <property type="molecule type" value="Genomic_DNA"/>
</dbReference>
<dbReference type="KEGG" id="dau:Daud_0778"/>
<dbReference type="Proteomes" id="UP000008544">
    <property type="component" value="Chromosome"/>
</dbReference>
<evidence type="ECO:0000313" key="3">
    <source>
        <dbReference type="Proteomes" id="UP000008544"/>
    </source>
</evidence>
<dbReference type="STRING" id="477974.Daud_0778"/>
<evidence type="ECO:0000256" key="1">
    <source>
        <dbReference type="SAM" id="SignalP"/>
    </source>
</evidence>
<dbReference type="InterPro" id="IPR013783">
    <property type="entry name" value="Ig-like_fold"/>
</dbReference>
<keyword evidence="1" id="KW-0732">Signal</keyword>
<reference evidence="3" key="1">
    <citation type="submission" date="2007-10" db="EMBL/GenBank/DDBJ databases">
        <title>Complete sequence of chromosome of Desulforudis audaxviator MP104C.</title>
        <authorList>
            <person name="Copeland A."/>
            <person name="Lucas S."/>
            <person name="Lapidus A."/>
            <person name="Barry K."/>
            <person name="Glavina del Rio T."/>
            <person name="Dalin E."/>
            <person name="Tice H."/>
            <person name="Bruce D."/>
            <person name="Pitluck S."/>
            <person name="Lowry S.R."/>
            <person name="Larimer F."/>
            <person name="Land M.L."/>
            <person name="Hauser L."/>
            <person name="Kyrpides N."/>
            <person name="Ivanova N.N."/>
            <person name="Richardson P."/>
        </authorList>
    </citation>
    <scope>NUCLEOTIDE SEQUENCE [LARGE SCALE GENOMIC DNA]</scope>
    <source>
        <strain evidence="3">MP104C</strain>
    </source>
</reference>
<name>B1I2T1_DESAP</name>
<evidence type="ECO:0008006" key="4">
    <source>
        <dbReference type="Google" id="ProtNLM"/>
    </source>
</evidence>
<dbReference type="RefSeq" id="WP_012301886.1">
    <property type="nucleotide sequence ID" value="NC_010424.1"/>
</dbReference>
<feature type="chain" id="PRO_5002765436" description="Big-1 domain-containing protein" evidence="1">
    <location>
        <begin position="38"/>
        <end position="1030"/>
    </location>
</feature>
<keyword evidence="3" id="KW-1185">Reference proteome</keyword>
<dbReference type="HOGENOM" id="CLU_295058_0_0_9"/>
<reference evidence="2 3" key="2">
    <citation type="journal article" date="2008" name="Science">
        <title>Environmental genomics reveals a single-species ecosystem deep within Earth.</title>
        <authorList>
            <person name="Chivian D."/>
            <person name="Brodie E.L."/>
            <person name="Alm E.J."/>
            <person name="Culley D.E."/>
            <person name="Dehal P.S."/>
            <person name="Desantis T.Z."/>
            <person name="Gihring T.M."/>
            <person name="Lapidus A."/>
            <person name="Lin L.H."/>
            <person name="Lowry S.R."/>
            <person name="Moser D.P."/>
            <person name="Richardson P.M."/>
            <person name="Southam G."/>
            <person name="Wanger G."/>
            <person name="Pratt L.M."/>
            <person name="Andersen G.L."/>
            <person name="Hazen T.C."/>
            <person name="Brockman F.J."/>
            <person name="Arkin A.P."/>
            <person name="Onstott T.C."/>
        </authorList>
    </citation>
    <scope>NUCLEOTIDE SEQUENCE [LARGE SCALE GENOMIC DNA]</scope>
    <source>
        <strain evidence="2 3">MP104C</strain>
    </source>
</reference>
<protein>
    <recommendedName>
        <fullName evidence="4">Big-1 domain-containing protein</fullName>
    </recommendedName>
</protein>
<dbReference type="OrthoDB" id="1717699at2"/>
<dbReference type="Gene3D" id="2.60.40.10">
    <property type="entry name" value="Immunoglobulins"/>
    <property type="match status" value="1"/>
</dbReference>
<dbReference type="eggNOG" id="COG1361">
    <property type="taxonomic scope" value="Bacteria"/>
</dbReference>
<dbReference type="AlphaFoldDB" id="B1I2T1"/>
<organism evidence="2 3">
    <name type="scientific">Desulforudis audaxviator (strain MP104C)</name>
    <dbReference type="NCBI Taxonomy" id="477974"/>
    <lineage>
        <taxon>Bacteria</taxon>
        <taxon>Bacillati</taxon>
        <taxon>Bacillota</taxon>
        <taxon>Clostridia</taxon>
        <taxon>Thermoanaerobacterales</taxon>
        <taxon>Candidatus Desulforudaceae</taxon>
        <taxon>Candidatus Desulforudis</taxon>
    </lineage>
</organism>
<evidence type="ECO:0000313" key="2">
    <source>
        <dbReference type="EMBL" id="ACA59300.1"/>
    </source>
</evidence>
<proteinExistence type="predicted"/>
<gene>
    <name evidence="2" type="ordered locus">Daud_0778</name>
</gene>